<keyword evidence="2" id="KW-1185">Reference proteome</keyword>
<evidence type="ECO:0000313" key="2">
    <source>
        <dbReference type="Proteomes" id="UP000543836"/>
    </source>
</evidence>
<dbReference type="EMBL" id="JACIIG010000003">
    <property type="protein sequence ID" value="MBB4567631.1"/>
    <property type="molecule type" value="Genomic_DNA"/>
</dbReference>
<organism evidence="1 2">
    <name type="scientific">Rhizobium leucaenae</name>
    <dbReference type="NCBI Taxonomy" id="29450"/>
    <lineage>
        <taxon>Bacteria</taxon>
        <taxon>Pseudomonadati</taxon>
        <taxon>Pseudomonadota</taxon>
        <taxon>Alphaproteobacteria</taxon>
        <taxon>Hyphomicrobiales</taxon>
        <taxon>Rhizobiaceae</taxon>
        <taxon>Rhizobium/Agrobacterium group</taxon>
        <taxon>Rhizobium</taxon>
    </lineage>
</organism>
<reference evidence="1 2" key="1">
    <citation type="submission" date="2020-08" db="EMBL/GenBank/DDBJ databases">
        <title>Genomic Encyclopedia of Type Strains, Phase IV (KMG-V): Genome sequencing to study the core and pangenomes of soil and plant-associated prokaryotes.</title>
        <authorList>
            <person name="Whitman W."/>
        </authorList>
    </citation>
    <scope>NUCLEOTIDE SEQUENCE [LARGE SCALE GENOMIC DNA]</scope>
    <source>
        <strain evidence="1 2">SEMIA 492</strain>
    </source>
</reference>
<comment type="caution">
    <text evidence="1">The sequence shown here is derived from an EMBL/GenBank/DDBJ whole genome shotgun (WGS) entry which is preliminary data.</text>
</comment>
<proteinExistence type="predicted"/>
<accession>A0A7W7EJC2</accession>
<gene>
    <name evidence="1" type="ORF">GGE60_001734</name>
</gene>
<name>A0A7W7EJC2_9HYPH</name>
<sequence>MEKPITWTVRKFVLVNSFQGLSKHEYIDQWPLLN</sequence>
<dbReference type="Proteomes" id="UP000543836">
    <property type="component" value="Unassembled WGS sequence"/>
</dbReference>
<evidence type="ECO:0000313" key="1">
    <source>
        <dbReference type="EMBL" id="MBB4567631.1"/>
    </source>
</evidence>
<dbReference type="AlphaFoldDB" id="A0A7W7EJC2"/>
<protein>
    <submittedName>
        <fullName evidence="1">Uncharacterized protein</fullName>
    </submittedName>
</protein>